<dbReference type="PRINTS" id="PR00130">
    <property type="entry name" value="DNASEI"/>
</dbReference>
<name>A0A3P8P8A5_ASTCA</name>
<comment type="similarity">
    <text evidence="1">Belongs to the DNase I family.</text>
</comment>
<dbReference type="AlphaFoldDB" id="A0A3P8P8A5"/>
<feature type="domain" description="HMG box" evidence="9">
    <location>
        <begin position="360"/>
        <end position="428"/>
    </location>
</feature>
<dbReference type="GO" id="GO:0005634">
    <property type="term" value="C:nucleus"/>
    <property type="evidence" value="ECO:0007669"/>
    <property type="project" value="UniProtKB-UniRule"/>
</dbReference>
<dbReference type="Proteomes" id="UP000265100">
    <property type="component" value="Chromosome 5"/>
</dbReference>
<evidence type="ECO:0000256" key="4">
    <source>
        <dbReference type="ARBA" id="ARBA00022801"/>
    </source>
</evidence>
<dbReference type="InterPro" id="IPR009071">
    <property type="entry name" value="HMG_box_dom"/>
</dbReference>
<dbReference type="InterPro" id="IPR005135">
    <property type="entry name" value="Endo/exonuclease/phosphatase"/>
</dbReference>
<evidence type="ECO:0000256" key="2">
    <source>
        <dbReference type="ARBA" id="ARBA00022722"/>
    </source>
</evidence>
<keyword evidence="4" id="KW-0378">Hydrolase</keyword>
<protein>
    <recommendedName>
        <fullName evidence="9">HMG box domain-containing protein</fullName>
    </recommendedName>
</protein>
<dbReference type="CTD" id="445317"/>
<dbReference type="STRING" id="8154.ENSACLP00000013242"/>
<dbReference type="Pfam" id="PF00505">
    <property type="entry name" value="HMG_box"/>
    <property type="match status" value="1"/>
</dbReference>
<accession>A0A3P8P8A5</accession>
<dbReference type="CDD" id="cd21978">
    <property type="entry name" value="HMG-box_HMGB_rpt1"/>
    <property type="match status" value="1"/>
</dbReference>
<dbReference type="GO" id="GO:0006308">
    <property type="term" value="P:DNA catabolic process"/>
    <property type="evidence" value="ECO:0007669"/>
    <property type="project" value="InterPro"/>
</dbReference>
<dbReference type="GeneID" id="113022192"/>
<feature type="domain" description="HMG box" evidence="9">
    <location>
        <begin position="274"/>
        <end position="342"/>
    </location>
</feature>
<dbReference type="Gene3D" id="3.60.10.10">
    <property type="entry name" value="Endonuclease/exonuclease/phosphatase"/>
    <property type="match status" value="1"/>
</dbReference>
<keyword evidence="5 7" id="KW-0238">DNA-binding</keyword>
<organism evidence="10 11">
    <name type="scientific">Astatotilapia calliptera</name>
    <name type="common">Eastern happy</name>
    <name type="synonym">Chromis callipterus</name>
    <dbReference type="NCBI Taxonomy" id="8154"/>
    <lineage>
        <taxon>Eukaryota</taxon>
        <taxon>Metazoa</taxon>
        <taxon>Chordata</taxon>
        <taxon>Craniata</taxon>
        <taxon>Vertebrata</taxon>
        <taxon>Euteleostomi</taxon>
        <taxon>Actinopterygii</taxon>
        <taxon>Neopterygii</taxon>
        <taxon>Teleostei</taxon>
        <taxon>Neoteleostei</taxon>
        <taxon>Acanthomorphata</taxon>
        <taxon>Ovalentaria</taxon>
        <taxon>Cichlomorphae</taxon>
        <taxon>Cichliformes</taxon>
        <taxon>Cichlidae</taxon>
        <taxon>African cichlids</taxon>
        <taxon>Pseudocrenilabrinae</taxon>
        <taxon>Haplochromini</taxon>
        <taxon>Astatotilapia</taxon>
    </lineage>
</organism>
<dbReference type="CDD" id="cd10282">
    <property type="entry name" value="DNase1"/>
    <property type="match status" value="1"/>
</dbReference>
<evidence type="ECO:0000256" key="7">
    <source>
        <dbReference type="PROSITE-ProRule" id="PRU00267"/>
    </source>
</evidence>
<feature type="DNA-binding region" description="HMG box" evidence="7">
    <location>
        <begin position="274"/>
        <end position="342"/>
    </location>
</feature>
<evidence type="ECO:0000256" key="6">
    <source>
        <dbReference type="ARBA" id="ARBA00023242"/>
    </source>
</evidence>
<proteinExistence type="inferred from homology"/>
<keyword evidence="6 7" id="KW-0539">Nucleus</keyword>
<dbReference type="FunFam" id="1.10.30.10:FF:000016">
    <property type="entry name" value="FACT complex subunit SSRP1"/>
    <property type="match status" value="1"/>
</dbReference>
<dbReference type="InterPro" id="IPR036691">
    <property type="entry name" value="Endo/exonu/phosph_ase_sf"/>
</dbReference>
<dbReference type="SMART" id="SM00476">
    <property type="entry name" value="DNaseIc"/>
    <property type="match status" value="1"/>
</dbReference>
<keyword evidence="3" id="KW-0255">Endonuclease</keyword>
<reference evidence="10" key="4">
    <citation type="submission" date="2025-09" db="UniProtKB">
        <authorList>
            <consortium name="Ensembl"/>
        </authorList>
    </citation>
    <scope>IDENTIFICATION</scope>
</reference>
<feature type="DNA-binding region" description="HMG box" evidence="7">
    <location>
        <begin position="360"/>
        <end position="428"/>
    </location>
</feature>
<dbReference type="SMART" id="SM00398">
    <property type="entry name" value="HMG"/>
    <property type="match status" value="2"/>
</dbReference>
<dbReference type="GO" id="GO:0003677">
    <property type="term" value="F:DNA binding"/>
    <property type="evidence" value="ECO:0007669"/>
    <property type="project" value="UniProtKB-UniRule"/>
</dbReference>
<dbReference type="SUPFAM" id="SSF56219">
    <property type="entry name" value="DNase I-like"/>
    <property type="match status" value="1"/>
</dbReference>
<dbReference type="CDD" id="cd21979">
    <property type="entry name" value="HMG-box_HMGB_rpt2"/>
    <property type="match status" value="1"/>
</dbReference>
<dbReference type="Gene3D" id="1.10.30.10">
    <property type="entry name" value="High mobility group box domain"/>
    <property type="match status" value="2"/>
</dbReference>
<evidence type="ECO:0000313" key="11">
    <source>
        <dbReference type="Proteomes" id="UP000265100"/>
    </source>
</evidence>
<feature type="region of interest" description="Disordered" evidence="8">
    <location>
        <begin position="334"/>
        <end position="365"/>
    </location>
</feature>
<dbReference type="GeneTree" id="ENSGT00950000182846"/>
<dbReference type="GO" id="GO:0004530">
    <property type="term" value="F:deoxyribonuclease I activity"/>
    <property type="evidence" value="ECO:0007669"/>
    <property type="project" value="TreeGrafter"/>
</dbReference>
<dbReference type="Ensembl" id="ENSACLT00000013572.2">
    <property type="protein sequence ID" value="ENSACLP00000013242.2"/>
    <property type="gene ID" value="ENSACLG00000009063.2"/>
</dbReference>
<dbReference type="PANTHER" id="PTHR11371:SF26">
    <property type="entry name" value="DEOXYRIBONUCLEASE"/>
    <property type="match status" value="1"/>
</dbReference>
<dbReference type="RefSeq" id="XP_026023116.1">
    <property type="nucleotide sequence ID" value="XM_026167331.1"/>
</dbReference>
<dbReference type="Pfam" id="PF09011">
    <property type="entry name" value="HMG_box_2"/>
    <property type="match status" value="1"/>
</dbReference>
<keyword evidence="2" id="KW-0540">Nuclease</keyword>
<evidence type="ECO:0000256" key="1">
    <source>
        <dbReference type="ARBA" id="ARBA00007359"/>
    </source>
</evidence>
<dbReference type="InterPro" id="IPR036910">
    <property type="entry name" value="HMG_box_dom_sf"/>
</dbReference>
<dbReference type="InterPro" id="IPR016202">
    <property type="entry name" value="DNase_I"/>
</dbReference>
<dbReference type="Pfam" id="PF03372">
    <property type="entry name" value="Exo_endo_phos"/>
    <property type="match status" value="1"/>
</dbReference>
<dbReference type="SUPFAM" id="SSF47095">
    <property type="entry name" value="HMG-box"/>
    <property type="match status" value="2"/>
</dbReference>
<sequence length="457" mass="52563">MKIASFNIKKFGKKKVSDPDVLEILTKIVSRYDIILILEVVDTSGESIEIFMKELNKVHEGYTYNISDRLGSTRYKEQFMFIYKSDVVTLVNHEQFNEEATTGKDVINRDPYILKLRCSNTVVEDLVMIPVHTKPTDSVEELDELYDVIKIIKTKWNTDNIMILGDFNADGSYVSNRDMKTIRIREDENFHWLIGDNVDTTTSTKNTNTYDRIVVYGDDMLNAVEPESAKAFNFKEEFNLDDEQALKVSDHYPVEVELKSIVETDEGNAKKLKGKTPAYAFFVVDFYKEHKKKHPGAKVILTEVSKLCSEKWKSMSPEEKAKFKEMAKNDKRRYDQEMKSYVPPAGAKKGKKKKKDPNAPKKPPSAFLIFTSEHREKIKADNPGISITDIAKKFGEMWKKMSTTEKTPYEAKYAKLKEKYEMEVAAYRAKGAKNVEPADDDDEDENDIDGKMAKLFL</sequence>
<dbReference type="PROSITE" id="PS50118">
    <property type="entry name" value="HMG_BOX_2"/>
    <property type="match status" value="2"/>
</dbReference>
<evidence type="ECO:0000256" key="5">
    <source>
        <dbReference type="ARBA" id="ARBA00023125"/>
    </source>
</evidence>
<dbReference type="OMA" id="HYDDGPE"/>
<keyword evidence="11" id="KW-1185">Reference proteome</keyword>
<reference evidence="10 11" key="1">
    <citation type="submission" date="2018-05" db="EMBL/GenBank/DDBJ databases">
        <authorList>
            <person name="Datahose"/>
        </authorList>
    </citation>
    <scope>NUCLEOTIDE SEQUENCE</scope>
</reference>
<evidence type="ECO:0000256" key="3">
    <source>
        <dbReference type="ARBA" id="ARBA00022759"/>
    </source>
</evidence>
<evidence type="ECO:0000259" key="9">
    <source>
        <dbReference type="PROSITE" id="PS50118"/>
    </source>
</evidence>
<evidence type="ECO:0000256" key="8">
    <source>
        <dbReference type="SAM" id="MobiDB-lite"/>
    </source>
</evidence>
<evidence type="ECO:0000313" key="10">
    <source>
        <dbReference type="Ensembl" id="ENSACLP00000013242.2"/>
    </source>
</evidence>
<reference evidence="11" key="2">
    <citation type="submission" date="2023-03" db="EMBL/GenBank/DDBJ databases">
        <authorList>
            <consortium name="Wellcome Sanger Institute Data Sharing"/>
        </authorList>
    </citation>
    <scope>NUCLEOTIDE SEQUENCE [LARGE SCALE GENOMIC DNA]</scope>
</reference>
<reference evidence="10" key="3">
    <citation type="submission" date="2025-08" db="UniProtKB">
        <authorList>
            <consortium name="Ensembl"/>
        </authorList>
    </citation>
    <scope>IDENTIFICATION</scope>
</reference>
<dbReference type="PANTHER" id="PTHR11371">
    <property type="entry name" value="DEOXYRIBONUCLEASE"/>
    <property type="match status" value="1"/>
</dbReference>